<feature type="domain" description="CusB-like barrel-sandwich hybrid" evidence="6">
    <location>
        <begin position="137"/>
        <end position="257"/>
    </location>
</feature>
<dbReference type="NCBIfam" id="TIGR01730">
    <property type="entry name" value="RND_mfp"/>
    <property type="match status" value="1"/>
</dbReference>
<dbReference type="Gene3D" id="2.40.50.320">
    <property type="entry name" value="Copper binding periplasmic protein CusF"/>
    <property type="match status" value="1"/>
</dbReference>
<feature type="domain" description="CusB-like beta-barrel" evidence="7">
    <location>
        <begin position="261"/>
        <end position="338"/>
    </location>
</feature>
<dbReference type="InterPro" id="IPR058790">
    <property type="entry name" value="BSH_CusB"/>
</dbReference>
<feature type="signal peptide" evidence="5">
    <location>
        <begin position="1"/>
        <end position="29"/>
    </location>
</feature>
<dbReference type="InterPro" id="IPR006143">
    <property type="entry name" value="RND_pump_MFP"/>
</dbReference>
<dbReference type="AlphaFoldDB" id="A0A557R352"/>
<comment type="caution">
    <text evidence="9">The sequence shown here is derived from an EMBL/GenBank/DDBJ whole genome shotgun (WGS) entry which is preliminary data.</text>
</comment>
<dbReference type="InterPro" id="IPR051909">
    <property type="entry name" value="MFP_Cation_Efflux"/>
</dbReference>
<evidence type="ECO:0000256" key="1">
    <source>
        <dbReference type="ARBA" id="ARBA00009477"/>
    </source>
</evidence>
<keyword evidence="4" id="KW-0406">Ion transport</keyword>
<dbReference type="Gene3D" id="2.40.50.100">
    <property type="match status" value="1"/>
</dbReference>
<dbReference type="PANTHER" id="PTHR30097:SF15">
    <property type="entry name" value="CATION EFFLUX SYSTEM PROTEIN CUSB"/>
    <property type="match status" value="1"/>
</dbReference>
<dbReference type="GO" id="GO:0030288">
    <property type="term" value="C:outer membrane-bounded periplasmic space"/>
    <property type="evidence" value="ECO:0007669"/>
    <property type="project" value="TreeGrafter"/>
</dbReference>
<dbReference type="GO" id="GO:0016020">
    <property type="term" value="C:membrane"/>
    <property type="evidence" value="ECO:0007669"/>
    <property type="project" value="InterPro"/>
</dbReference>
<dbReference type="InterPro" id="IPR021647">
    <property type="entry name" value="CusF_Ec"/>
</dbReference>
<feature type="chain" id="PRO_5021720216" evidence="5">
    <location>
        <begin position="30"/>
        <end position="508"/>
    </location>
</feature>
<dbReference type="FunFam" id="2.40.30.170:FF:000010">
    <property type="entry name" value="Efflux RND transporter periplasmic adaptor subunit"/>
    <property type="match status" value="1"/>
</dbReference>
<dbReference type="Proteomes" id="UP000318349">
    <property type="component" value="Unassembled WGS sequence"/>
</dbReference>
<sequence>MKRPISLTLAAVAVGVTLSAAYWAGSRHAAITTDLLPAAHAAETAADGGKQPRKILYYRNPMGLPDTSPEPKKDSMGMDYIPVYEGDEPDGEGAVKVSPARLQTLGVKTAMAEIRAMDAAVRAVGRVEINERAIHDVAPRFEGWIERLHVNASGDPVKRGQPLFSVYSPELVSAQKELAIARELKLDAPDADPAARAAAGRLAEAARERLANWQVAAPAGKVSSRLTFNSPATGFVLEKKAVEGMRFMPGTAIYRIADLSTVWVIADVYEKDLARVKVGEMAKVSLEAFPDQTFDAKLTYLYPTLNAATRTTPVRLELANRDGLLRPGMFAHVDIASAGSAKRLTVPKSALIDTGERQVVLRVEGEGKFKPQPVKVGLRGRDHVEILEGLEDGAEVVVAANFLIDAESNLKAALSTFSAPDATTAKNYEAVGSVDSVDLSSDTVSMNHEAIPALQWPAMTMEFGLASKEVIKGVLPGQPVRFTFEDRGDGEFVIVKVEQAGAAAHKGH</sequence>
<dbReference type="InterPro" id="IPR058649">
    <property type="entry name" value="CzcB_C"/>
</dbReference>
<keyword evidence="2" id="KW-0813">Transport</keyword>
<dbReference type="FunFam" id="2.40.420.20:FF:000003">
    <property type="entry name" value="Cation efflux system protein cusB"/>
    <property type="match status" value="1"/>
</dbReference>
<protein>
    <submittedName>
        <fullName evidence="9">Efflux RND transporter periplasmic adaptor subunit</fullName>
    </submittedName>
</protein>
<gene>
    <name evidence="9" type="ORF">FHP89_19940</name>
</gene>
<evidence type="ECO:0000256" key="3">
    <source>
        <dbReference type="ARBA" id="ARBA00022729"/>
    </source>
</evidence>
<dbReference type="Pfam" id="PF25919">
    <property type="entry name" value="BSH_CusB"/>
    <property type="match status" value="1"/>
</dbReference>
<dbReference type="Gene3D" id="2.40.30.170">
    <property type="match status" value="1"/>
</dbReference>
<dbReference type="GO" id="GO:0015679">
    <property type="term" value="P:plasma membrane copper ion transport"/>
    <property type="evidence" value="ECO:0007669"/>
    <property type="project" value="TreeGrafter"/>
</dbReference>
<dbReference type="PANTHER" id="PTHR30097">
    <property type="entry name" value="CATION EFFLUX SYSTEM PROTEIN CUSB"/>
    <property type="match status" value="1"/>
</dbReference>
<comment type="similarity">
    <text evidence="1">Belongs to the membrane fusion protein (MFP) (TC 8.A.1) family.</text>
</comment>
<dbReference type="GO" id="GO:0046914">
    <property type="term" value="F:transition metal ion binding"/>
    <property type="evidence" value="ECO:0007669"/>
    <property type="project" value="TreeGrafter"/>
</dbReference>
<evidence type="ECO:0000313" key="10">
    <source>
        <dbReference type="Proteomes" id="UP000318349"/>
    </source>
</evidence>
<dbReference type="Pfam" id="PF25975">
    <property type="entry name" value="CzcB_C"/>
    <property type="match status" value="1"/>
</dbReference>
<dbReference type="Gene3D" id="2.40.420.20">
    <property type="match status" value="1"/>
</dbReference>
<evidence type="ECO:0000259" key="8">
    <source>
        <dbReference type="Pfam" id="PF25975"/>
    </source>
</evidence>
<dbReference type="SUPFAM" id="SSF111369">
    <property type="entry name" value="HlyD-like secretion proteins"/>
    <property type="match status" value="1"/>
</dbReference>
<keyword evidence="3 5" id="KW-0732">Signal</keyword>
<accession>A0A557R352</accession>
<proteinExistence type="inferred from homology"/>
<feature type="domain" description="CzcB-like C-terminal circularly permuted SH3-like" evidence="8">
    <location>
        <begin position="344"/>
        <end position="404"/>
    </location>
</feature>
<dbReference type="EMBL" id="VMNI01000027">
    <property type="protein sequence ID" value="TVO71414.1"/>
    <property type="molecule type" value="Genomic_DNA"/>
</dbReference>
<dbReference type="InterPro" id="IPR042230">
    <property type="entry name" value="CusF_sf"/>
</dbReference>
<evidence type="ECO:0000256" key="4">
    <source>
        <dbReference type="ARBA" id="ARBA00023065"/>
    </source>
</evidence>
<dbReference type="InterPro" id="IPR058792">
    <property type="entry name" value="Beta-barrel_RND_2"/>
</dbReference>
<dbReference type="Pfam" id="PF11604">
    <property type="entry name" value="CusF_Ec"/>
    <property type="match status" value="1"/>
</dbReference>
<dbReference type="Pfam" id="PF25954">
    <property type="entry name" value="Beta-barrel_RND_2"/>
    <property type="match status" value="1"/>
</dbReference>
<organism evidence="9 10">
    <name type="scientific">Denitromonas halophila</name>
    <dbReference type="NCBI Taxonomy" id="1629404"/>
    <lineage>
        <taxon>Bacteria</taxon>
        <taxon>Pseudomonadati</taxon>
        <taxon>Pseudomonadota</taxon>
        <taxon>Betaproteobacteria</taxon>
        <taxon>Rhodocyclales</taxon>
        <taxon>Zoogloeaceae</taxon>
        <taxon>Denitromonas</taxon>
    </lineage>
</organism>
<evidence type="ECO:0000259" key="7">
    <source>
        <dbReference type="Pfam" id="PF25954"/>
    </source>
</evidence>
<evidence type="ECO:0000256" key="5">
    <source>
        <dbReference type="SAM" id="SignalP"/>
    </source>
</evidence>
<dbReference type="GO" id="GO:0060003">
    <property type="term" value="P:copper ion export"/>
    <property type="evidence" value="ECO:0007669"/>
    <property type="project" value="TreeGrafter"/>
</dbReference>
<name>A0A557R352_9RHOO</name>
<evidence type="ECO:0000256" key="2">
    <source>
        <dbReference type="ARBA" id="ARBA00022448"/>
    </source>
</evidence>
<evidence type="ECO:0000259" key="6">
    <source>
        <dbReference type="Pfam" id="PF25919"/>
    </source>
</evidence>
<reference evidence="9 10" key="1">
    <citation type="submission" date="2019-07" db="EMBL/GenBank/DDBJ databases">
        <title>The pathways for chlorine oxyanion respiration interact through the shared metabolite chlorate.</title>
        <authorList>
            <person name="Barnum T.P."/>
            <person name="Cheng Y."/>
            <person name="Hill K.A."/>
            <person name="Lucas L.N."/>
            <person name="Carlson H.K."/>
            <person name="Coates J.D."/>
        </authorList>
    </citation>
    <scope>NUCLEOTIDE SEQUENCE [LARGE SCALE GENOMIC DNA]</scope>
    <source>
        <strain evidence="9 10">SFB-1</strain>
    </source>
</reference>
<dbReference type="GO" id="GO:0022857">
    <property type="term" value="F:transmembrane transporter activity"/>
    <property type="evidence" value="ECO:0007669"/>
    <property type="project" value="InterPro"/>
</dbReference>
<evidence type="ECO:0000313" key="9">
    <source>
        <dbReference type="EMBL" id="TVO71414.1"/>
    </source>
</evidence>